<reference evidence="2 3" key="1">
    <citation type="submission" date="2024-09" db="EMBL/GenBank/DDBJ databases">
        <title>Novel species of the genus Pelomonas and Roseateles isolated from streams.</title>
        <authorList>
            <person name="Lu H."/>
        </authorList>
    </citation>
    <scope>NUCLEOTIDE SEQUENCE [LARGE SCALE GENOMIC DNA]</scope>
    <source>
        <strain evidence="2 3">BYS96W</strain>
    </source>
</reference>
<dbReference type="PROSITE" id="PS50075">
    <property type="entry name" value="CARRIER"/>
    <property type="match status" value="1"/>
</dbReference>
<sequence>MDIAEEVARAEDAQPGLFEHTANQVREVIAEQLGAPVETVTDDAKLSALGADELDRMELAIDLERLLSVRIEDDDAWCKLPTVKDVVLTVCGLVVQAAAPKQHGVPA</sequence>
<dbReference type="InterPro" id="IPR036736">
    <property type="entry name" value="ACP-like_sf"/>
</dbReference>
<evidence type="ECO:0000259" key="1">
    <source>
        <dbReference type="PROSITE" id="PS50075"/>
    </source>
</evidence>
<dbReference type="SUPFAM" id="SSF47336">
    <property type="entry name" value="ACP-like"/>
    <property type="match status" value="1"/>
</dbReference>
<dbReference type="EMBL" id="JBIGIA010000009">
    <property type="protein sequence ID" value="MFG6457877.1"/>
    <property type="molecule type" value="Genomic_DNA"/>
</dbReference>
<dbReference type="RefSeq" id="WP_394488732.1">
    <property type="nucleotide sequence ID" value="NZ_JBIGIA010000009.1"/>
</dbReference>
<dbReference type="Gene3D" id="1.10.1200.10">
    <property type="entry name" value="ACP-like"/>
    <property type="match status" value="1"/>
</dbReference>
<dbReference type="InterPro" id="IPR009081">
    <property type="entry name" value="PP-bd_ACP"/>
</dbReference>
<accession>A0ABW7G7P7</accession>
<feature type="domain" description="Carrier" evidence="1">
    <location>
        <begin position="19"/>
        <end position="94"/>
    </location>
</feature>
<evidence type="ECO:0000313" key="2">
    <source>
        <dbReference type="EMBL" id="MFG6457877.1"/>
    </source>
</evidence>
<proteinExistence type="predicted"/>
<dbReference type="Pfam" id="PF00550">
    <property type="entry name" value="PP-binding"/>
    <property type="match status" value="1"/>
</dbReference>
<organism evidence="2 3">
    <name type="scientific">Pelomonas nitida</name>
    <dbReference type="NCBI Taxonomy" id="3299027"/>
    <lineage>
        <taxon>Bacteria</taxon>
        <taxon>Pseudomonadati</taxon>
        <taxon>Pseudomonadota</taxon>
        <taxon>Betaproteobacteria</taxon>
        <taxon>Burkholderiales</taxon>
        <taxon>Sphaerotilaceae</taxon>
        <taxon>Roseateles</taxon>
    </lineage>
</organism>
<evidence type="ECO:0000313" key="3">
    <source>
        <dbReference type="Proteomes" id="UP001606305"/>
    </source>
</evidence>
<dbReference type="Proteomes" id="UP001606305">
    <property type="component" value="Unassembled WGS sequence"/>
</dbReference>
<keyword evidence="3" id="KW-1185">Reference proteome</keyword>
<gene>
    <name evidence="2" type="ORF">ACG00X_13625</name>
</gene>
<name>A0ABW7G7P7_9BURK</name>
<comment type="caution">
    <text evidence="2">The sequence shown here is derived from an EMBL/GenBank/DDBJ whole genome shotgun (WGS) entry which is preliminary data.</text>
</comment>
<protein>
    <submittedName>
        <fullName evidence="2">Acyl carrier protein</fullName>
    </submittedName>
</protein>